<name>A0AAD5K004_9FUNG</name>
<gene>
    <name evidence="6" type="ORF">BDA99DRAFT_541980</name>
</gene>
<reference evidence="6" key="1">
    <citation type="journal article" date="2022" name="IScience">
        <title>Evolution of zygomycete secretomes and the origins of terrestrial fungal ecologies.</title>
        <authorList>
            <person name="Chang Y."/>
            <person name="Wang Y."/>
            <person name="Mondo S."/>
            <person name="Ahrendt S."/>
            <person name="Andreopoulos W."/>
            <person name="Barry K."/>
            <person name="Beard J."/>
            <person name="Benny G.L."/>
            <person name="Blankenship S."/>
            <person name="Bonito G."/>
            <person name="Cuomo C."/>
            <person name="Desiro A."/>
            <person name="Gervers K.A."/>
            <person name="Hundley H."/>
            <person name="Kuo A."/>
            <person name="LaButti K."/>
            <person name="Lang B.F."/>
            <person name="Lipzen A."/>
            <person name="O'Donnell K."/>
            <person name="Pangilinan J."/>
            <person name="Reynolds N."/>
            <person name="Sandor L."/>
            <person name="Smith M.E."/>
            <person name="Tsang A."/>
            <person name="Grigoriev I.V."/>
            <person name="Stajich J.E."/>
            <person name="Spatafora J.W."/>
        </authorList>
    </citation>
    <scope>NUCLEOTIDE SEQUENCE</scope>
    <source>
        <strain evidence="6">RSA 2281</strain>
    </source>
</reference>
<reference evidence="6" key="2">
    <citation type="submission" date="2023-02" db="EMBL/GenBank/DDBJ databases">
        <authorList>
            <consortium name="DOE Joint Genome Institute"/>
            <person name="Mondo S.J."/>
            <person name="Chang Y."/>
            <person name="Wang Y."/>
            <person name="Ahrendt S."/>
            <person name="Andreopoulos W."/>
            <person name="Barry K."/>
            <person name="Beard J."/>
            <person name="Benny G.L."/>
            <person name="Blankenship S."/>
            <person name="Bonito G."/>
            <person name="Cuomo C."/>
            <person name="Desiro A."/>
            <person name="Gervers K.A."/>
            <person name="Hundley H."/>
            <person name="Kuo A."/>
            <person name="LaButti K."/>
            <person name="Lang B.F."/>
            <person name="Lipzen A."/>
            <person name="O'Donnell K."/>
            <person name="Pangilinan J."/>
            <person name="Reynolds N."/>
            <person name="Sandor L."/>
            <person name="Smith M.W."/>
            <person name="Tsang A."/>
            <person name="Grigoriev I.V."/>
            <person name="Stajich J.E."/>
            <person name="Spatafora J.W."/>
        </authorList>
    </citation>
    <scope>NUCLEOTIDE SEQUENCE</scope>
    <source>
        <strain evidence="6">RSA 2281</strain>
    </source>
</reference>
<dbReference type="EMBL" id="JAIXMP010000034">
    <property type="protein sequence ID" value="KAI9249670.1"/>
    <property type="molecule type" value="Genomic_DNA"/>
</dbReference>
<dbReference type="Proteomes" id="UP001209540">
    <property type="component" value="Unassembled WGS sequence"/>
</dbReference>
<evidence type="ECO:0000256" key="4">
    <source>
        <dbReference type="ARBA" id="ARBA00023136"/>
    </source>
</evidence>
<evidence type="ECO:0000313" key="7">
    <source>
        <dbReference type="Proteomes" id="UP001209540"/>
    </source>
</evidence>
<evidence type="ECO:0000256" key="2">
    <source>
        <dbReference type="ARBA" id="ARBA00022692"/>
    </source>
</evidence>
<evidence type="ECO:0000256" key="5">
    <source>
        <dbReference type="SAM" id="Phobius"/>
    </source>
</evidence>
<dbReference type="InterPro" id="IPR059112">
    <property type="entry name" value="CysZ/EI24"/>
</dbReference>
<dbReference type="Pfam" id="PF07264">
    <property type="entry name" value="EI24"/>
    <property type="match status" value="1"/>
</dbReference>
<sequence length="316" mass="35520">MSFTITPGKTQKPLPPAFYPIRGFLHLVHNYKTLAGPILSSAIKASVLSLLAVVPLVKYGFGPQSRLLSKLYLELRPQDQAKWFLGAGTAATATLLTIMESFAIMGKLGDHFVGSVRDRFFDAILEEHNALPKKKQKKNDPSSSSSIKAGEDLVESLNVAAEKVKKEIPQDLDQAKAKAHTFLSPINIMTMYAQSEDSWKMFILKPILFLVTLPLNLIPVVGPAAFIGIQGLSRGGQTHKRYFDLYEWTMARRQRQIEQAFYQYHQFGVVATILEMIPFAGFVFSYTNHIGAAMWVMDLKDSNNLENRKFFDIFKK</sequence>
<evidence type="ECO:0000256" key="1">
    <source>
        <dbReference type="ARBA" id="ARBA00004141"/>
    </source>
</evidence>
<keyword evidence="2 5" id="KW-0812">Transmembrane</keyword>
<accession>A0AAD5K004</accession>
<keyword evidence="3 5" id="KW-1133">Transmembrane helix</keyword>
<comment type="subcellular location">
    <subcellularLocation>
        <location evidence="1">Membrane</location>
        <topology evidence="1">Multi-pass membrane protein</topology>
    </subcellularLocation>
</comment>
<dbReference type="InterPro" id="IPR052786">
    <property type="entry name" value="Spore_wall_assembly"/>
</dbReference>
<keyword evidence="4 5" id="KW-0472">Membrane</keyword>
<dbReference type="AlphaFoldDB" id="A0AAD5K004"/>
<dbReference type="PANTHER" id="PTHR34292">
    <property type="entry name" value="OUTER SPORE WALL PROTEIN LDS1"/>
    <property type="match status" value="1"/>
</dbReference>
<feature type="transmembrane region" description="Helical" evidence="5">
    <location>
        <begin position="83"/>
        <end position="105"/>
    </location>
</feature>
<proteinExistence type="predicted"/>
<protein>
    <submittedName>
        <fullName evidence="6">Uncharacterized protein</fullName>
    </submittedName>
</protein>
<evidence type="ECO:0000313" key="6">
    <source>
        <dbReference type="EMBL" id="KAI9249670.1"/>
    </source>
</evidence>
<dbReference type="PANTHER" id="PTHR34292:SF2">
    <property type="entry name" value="OUTER SPORE WALL PROTEIN LDS1"/>
    <property type="match status" value="1"/>
</dbReference>
<organism evidence="6 7">
    <name type="scientific">Phascolomyces articulosus</name>
    <dbReference type="NCBI Taxonomy" id="60185"/>
    <lineage>
        <taxon>Eukaryota</taxon>
        <taxon>Fungi</taxon>
        <taxon>Fungi incertae sedis</taxon>
        <taxon>Mucoromycota</taxon>
        <taxon>Mucoromycotina</taxon>
        <taxon>Mucoromycetes</taxon>
        <taxon>Mucorales</taxon>
        <taxon>Lichtheimiaceae</taxon>
        <taxon>Phascolomyces</taxon>
    </lineage>
</organism>
<feature type="transmembrane region" description="Helical" evidence="5">
    <location>
        <begin position="207"/>
        <end position="232"/>
    </location>
</feature>
<keyword evidence="7" id="KW-1185">Reference proteome</keyword>
<evidence type="ECO:0000256" key="3">
    <source>
        <dbReference type="ARBA" id="ARBA00022989"/>
    </source>
</evidence>
<comment type="caution">
    <text evidence="6">The sequence shown here is derived from an EMBL/GenBank/DDBJ whole genome shotgun (WGS) entry which is preliminary data.</text>
</comment>